<keyword evidence="1" id="KW-0472">Membrane</keyword>
<reference evidence="2" key="1">
    <citation type="journal article" date="2022" name="Front. Microbiol.">
        <title>Genome-based taxonomic rearrangement of Oceanobacter-related bacteria including the description of Thalassolituus hydrocarbonoclasticus sp. nov. and Thalassolituus pacificus sp. nov. and emended description of the genus Thalassolituus.</title>
        <authorList>
            <person name="Dong C."/>
            <person name="Wei L."/>
            <person name="Wang J."/>
            <person name="Lai Q."/>
            <person name="Huang Z."/>
            <person name="Shao Z."/>
        </authorList>
    </citation>
    <scope>NUCLEOTIDE SEQUENCE</scope>
    <source>
        <strain evidence="2">59MF3M-4</strain>
    </source>
</reference>
<feature type="transmembrane region" description="Helical" evidence="1">
    <location>
        <begin position="154"/>
        <end position="179"/>
    </location>
</feature>
<feature type="transmembrane region" description="Helical" evidence="1">
    <location>
        <begin position="382"/>
        <end position="401"/>
    </location>
</feature>
<feature type="transmembrane region" description="Helical" evidence="1">
    <location>
        <begin position="16"/>
        <end position="35"/>
    </location>
</feature>
<sequence>MGILLFFFLVSFKFKSGVDLVILSGLLFTIVALYIRRGFFVISGSIVINFIILYVFFVLSLIVTTLNGMASVEYLLFTFKFLLLAFFSYMVVLVYFELYGRGVIYRVVHDIYWSLVVHAAIIVLMFVSPTIKLFVYEYSSVSDLMFTDVGRYRIAGFSGGGSALLSFFQSIAIGLSVYLIRYGKCSSWMLLFANVTVILSVFLTGRVGLLVVVFFYGYYFLYLKYQVFFILLLFTLFMVFLSSGDVNNSPIYLVYDRVLAEFGLSEKISQSSSTLEALFTMLHFPPEMESLNNFLFGTTSAGRTEGLWLNADIGYMKNWYMSGVIGLFFIIFYYFWLLYLLCKSVRLTDDGRFIKNLSLLVIIMTLIMNFKEDVLAARHLYSMIMILVFLVYTSYLKMYWVEHENIV</sequence>
<dbReference type="Proteomes" id="UP001147830">
    <property type="component" value="Unassembled WGS sequence"/>
</dbReference>
<proteinExistence type="predicted"/>
<comment type="caution">
    <text evidence="2">The sequence shown here is derived from an EMBL/GenBank/DDBJ whole genome shotgun (WGS) entry which is preliminary data.</text>
</comment>
<keyword evidence="1" id="KW-1133">Transmembrane helix</keyword>
<evidence type="ECO:0000313" key="3">
    <source>
        <dbReference type="Proteomes" id="UP001147830"/>
    </source>
</evidence>
<feature type="transmembrane region" description="Helical" evidence="1">
    <location>
        <begin position="222"/>
        <end position="241"/>
    </location>
</feature>
<protein>
    <submittedName>
        <fullName evidence="2">Uncharacterized protein</fullName>
    </submittedName>
</protein>
<evidence type="ECO:0000313" key="2">
    <source>
        <dbReference type="EMBL" id="MCT7358577.1"/>
    </source>
</evidence>
<reference evidence="2" key="2">
    <citation type="submission" date="2022-08" db="EMBL/GenBank/DDBJ databases">
        <authorList>
            <person name="Dong C."/>
        </authorList>
    </citation>
    <scope>NUCLEOTIDE SEQUENCE</scope>
    <source>
        <strain evidence="2">59MF3M-4</strain>
    </source>
</reference>
<gene>
    <name evidence="2" type="ORF">NYR02_06030</name>
</gene>
<name>A0A9X3AFE6_9GAMM</name>
<evidence type="ECO:0000256" key="1">
    <source>
        <dbReference type="SAM" id="Phobius"/>
    </source>
</evidence>
<feature type="transmembrane region" description="Helical" evidence="1">
    <location>
        <begin position="47"/>
        <end position="68"/>
    </location>
</feature>
<feature type="transmembrane region" description="Helical" evidence="1">
    <location>
        <begin position="191"/>
        <end position="216"/>
    </location>
</feature>
<feature type="transmembrane region" description="Helical" evidence="1">
    <location>
        <begin position="74"/>
        <end position="99"/>
    </location>
</feature>
<feature type="transmembrane region" description="Helical" evidence="1">
    <location>
        <begin position="353"/>
        <end position="370"/>
    </location>
</feature>
<accession>A0A9X3AFE6</accession>
<keyword evidence="1" id="KW-0812">Transmembrane</keyword>
<dbReference type="EMBL" id="JAOANI010000014">
    <property type="protein sequence ID" value="MCT7358577.1"/>
    <property type="molecule type" value="Genomic_DNA"/>
</dbReference>
<keyword evidence="3" id="KW-1185">Reference proteome</keyword>
<dbReference type="RefSeq" id="WP_260975478.1">
    <property type="nucleotide sequence ID" value="NZ_JAOANI010000014.1"/>
</dbReference>
<organism evidence="2 3">
    <name type="scientific">Thalassolituus pacificus</name>
    <dbReference type="NCBI Taxonomy" id="2975440"/>
    <lineage>
        <taxon>Bacteria</taxon>
        <taxon>Pseudomonadati</taxon>
        <taxon>Pseudomonadota</taxon>
        <taxon>Gammaproteobacteria</taxon>
        <taxon>Oceanospirillales</taxon>
        <taxon>Oceanospirillaceae</taxon>
        <taxon>Thalassolituus</taxon>
    </lineage>
</organism>
<feature type="transmembrane region" description="Helical" evidence="1">
    <location>
        <begin position="111"/>
        <end position="134"/>
    </location>
</feature>
<feature type="transmembrane region" description="Helical" evidence="1">
    <location>
        <begin position="319"/>
        <end position="341"/>
    </location>
</feature>
<dbReference type="AlphaFoldDB" id="A0A9X3AFE6"/>